<accession>A0A9D4FSW8</accession>
<evidence type="ECO:0000313" key="2">
    <source>
        <dbReference type="Proteomes" id="UP000828390"/>
    </source>
</evidence>
<dbReference type="Proteomes" id="UP000828390">
    <property type="component" value="Unassembled WGS sequence"/>
</dbReference>
<gene>
    <name evidence="1" type="ORF">DPMN_154980</name>
</gene>
<sequence>MEEDKGSQGSKEYKRRCCTRISSVVNVTLLIGLCVPKTFASTDRHSEITQRDSTGDIMKQCKLTINATVGALQRSE</sequence>
<evidence type="ECO:0000313" key="1">
    <source>
        <dbReference type="EMBL" id="KAH3801332.1"/>
    </source>
</evidence>
<reference evidence="1" key="2">
    <citation type="submission" date="2020-11" db="EMBL/GenBank/DDBJ databases">
        <authorList>
            <person name="McCartney M.A."/>
            <person name="Auch B."/>
            <person name="Kono T."/>
            <person name="Mallez S."/>
            <person name="Becker A."/>
            <person name="Gohl D.M."/>
            <person name="Silverstein K.A.T."/>
            <person name="Koren S."/>
            <person name="Bechman K.B."/>
            <person name="Herman A."/>
            <person name="Abrahante J.E."/>
            <person name="Garbe J."/>
        </authorList>
    </citation>
    <scope>NUCLEOTIDE SEQUENCE</scope>
    <source>
        <strain evidence="1">Duluth1</strain>
        <tissue evidence="1">Whole animal</tissue>
    </source>
</reference>
<name>A0A9D4FSW8_DREPO</name>
<proteinExistence type="predicted"/>
<comment type="caution">
    <text evidence="1">The sequence shown here is derived from an EMBL/GenBank/DDBJ whole genome shotgun (WGS) entry which is preliminary data.</text>
</comment>
<keyword evidence="2" id="KW-1185">Reference proteome</keyword>
<dbReference type="AlphaFoldDB" id="A0A9D4FSW8"/>
<dbReference type="EMBL" id="JAIWYP010000007">
    <property type="protein sequence ID" value="KAH3801332.1"/>
    <property type="molecule type" value="Genomic_DNA"/>
</dbReference>
<feature type="non-terminal residue" evidence="1">
    <location>
        <position position="76"/>
    </location>
</feature>
<protein>
    <submittedName>
        <fullName evidence="1">Uncharacterized protein</fullName>
    </submittedName>
</protein>
<reference evidence="1" key="1">
    <citation type="journal article" date="2019" name="bioRxiv">
        <title>The Genome of the Zebra Mussel, Dreissena polymorpha: A Resource for Invasive Species Research.</title>
        <authorList>
            <person name="McCartney M.A."/>
            <person name="Auch B."/>
            <person name="Kono T."/>
            <person name="Mallez S."/>
            <person name="Zhang Y."/>
            <person name="Obille A."/>
            <person name="Becker A."/>
            <person name="Abrahante J.E."/>
            <person name="Garbe J."/>
            <person name="Badalamenti J.P."/>
            <person name="Herman A."/>
            <person name="Mangelson H."/>
            <person name="Liachko I."/>
            <person name="Sullivan S."/>
            <person name="Sone E.D."/>
            <person name="Koren S."/>
            <person name="Silverstein K.A.T."/>
            <person name="Beckman K.B."/>
            <person name="Gohl D.M."/>
        </authorList>
    </citation>
    <scope>NUCLEOTIDE SEQUENCE</scope>
    <source>
        <strain evidence="1">Duluth1</strain>
        <tissue evidence="1">Whole animal</tissue>
    </source>
</reference>
<organism evidence="1 2">
    <name type="scientific">Dreissena polymorpha</name>
    <name type="common">Zebra mussel</name>
    <name type="synonym">Mytilus polymorpha</name>
    <dbReference type="NCBI Taxonomy" id="45954"/>
    <lineage>
        <taxon>Eukaryota</taxon>
        <taxon>Metazoa</taxon>
        <taxon>Spiralia</taxon>
        <taxon>Lophotrochozoa</taxon>
        <taxon>Mollusca</taxon>
        <taxon>Bivalvia</taxon>
        <taxon>Autobranchia</taxon>
        <taxon>Heteroconchia</taxon>
        <taxon>Euheterodonta</taxon>
        <taxon>Imparidentia</taxon>
        <taxon>Neoheterodontei</taxon>
        <taxon>Myida</taxon>
        <taxon>Dreissenoidea</taxon>
        <taxon>Dreissenidae</taxon>
        <taxon>Dreissena</taxon>
    </lineage>
</organism>